<dbReference type="EMBL" id="BAAFSF010000002">
    <property type="protein sequence ID" value="GAB1251894.1"/>
    <property type="molecule type" value="Genomic_DNA"/>
</dbReference>
<protein>
    <submittedName>
        <fullName evidence="4">Uncharacterized protein</fullName>
    </submittedName>
</protein>
<gene>
    <name evidence="1" type="ORF">Tsumi_00070</name>
    <name evidence="2" type="ORF">Tsumi_08900</name>
    <name evidence="3" type="ORF">Tsumi_09990</name>
    <name evidence="4" type="ORF">Tsumi_10070</name>
</gene>
<dbReference type="EMBL" id="BAAFSF010000001">
    <property type="protein sequence ID" value="GAB1251786.1"/>
    <property type="molecule type" value="Genomic_DNA"/>
</dbReference>
<dbReference type="EMBL" id="BAAFSF010000001">
    <property type="protein sequence ID" value="GAB1250903.1"/>
    <property type="molecule type" value="Genomic_DNA"/>
</dbReference>
<keyword evidence="5" id="KW-1185">Reference proteome</keyword>
<evidence type="ECO:0000313" key="3">
    <source>
        <dbReference type="EMBL" id="GAB1251894.1"/>
    </source>
</evidence>
<dbReference type="EMBL" id="BAAFSF010000003">
    <property type="protein sequence ID" value="GAB1251901.1"/>
    <property type="molecule type" value="Genomic_DNA"/>
</dbReference>
<accession>A0ABQ0E2I1</accession>
<evidence type="ECO:0000313" key="1">
    <source>
        <dbReference type="EMBL" id="GAB1250903.1"/>
    </source>
</evidence>
<comment type="caution">
    <text evidence="4">The sequence shown here is derived from an EMBL/GenBank/DDBJ whole genome shotgun (WGS) entry which is preliminary data.</text>
</comment>
<name>A0ABQ0E2I1_9PORP</name>
<evidence type="ECO:0000313" key="5">
    <source>
        <dbReference type="Proteomes" id="UP001628220"/>
    </source>
</evidence>
<sequence>MNKNRPVKPARDRRLYVICPTLDMMLASCDNVKQIAYDSGLDYSNFVKTCKFQRDIRLSTYQRCAEAFGMDTLILHLPLGAVESFASVQTHHGNQCLIVQKEDLLRILRHFHPLEIDDTLSNIERLIEIFLKETEHELLKKLLPLLAETFQTLAESYGNVQP</sequence>
<evidence type="ECO:0000313" key="2">
    <source>
        <dbReference type="EMBL" id="GAB1251786.1"/>
    </source>
</evidence>
<reference evidence="4 5" key="1">
    <citation type="journal article" date="2025" name="Int. J. Syst. Evol. Microbiol.">
        <title>Desulfovibrio falkowii sp. nov., Porphyromonas miyakawae sp. nov., Mediterraneibacter flintii sp. nov. and Owariibacterium komagatae gen. nov., sp. nov., isolated from human faeces.</title>
        <authorList>
            <person name="Hamaguchi T."/>
            <person name="Ohara M."/>
            <person name="Hisatomi A."/>
            <person name="Sekiguchi K."/>
            <person name="Takeda J.I."/>
            <person name="Ueyama J."/>
            <person name="Ito M."/>
            <person name="Nishiwaki H."/>
            <person name="Ogi T."/>
            <person name="Hirayama M."/>
            <person name="Ohkuma M."/>
            <person name="Sakamoto M."/>
            <person name="Ohno K."/>
        </authorList>
    </citation>
    <scope>NUCLEOTIDE SEQUENCE [LARGE SCALE GENOMIC DNA]</scope>
    <source>
        <strain evidence="4 5">13CB11C</strain>
    </source>
</reference>
<evidence type="ECO:0000313" key="4">
    <source>
        <dbReference type="EMBL" id="GAB1251901.1"/>
    </source>
</evidence>
<proteinExistence type="predicted"/>
<organism evidence="4 5">
    <name type="scientific">Porphyromonas miyakawae</name>
    <dbReference type="NCBI Taxonomy" id="3137470"/>
    <lineage>
        <taxon>Bacteria</taxon>
        <taxon>Pseudomonadati</taxon>
        <taxon>Bacteroidota</taxon>
        <taxon>Bacteroidia</taxon>
        <taxon>Bacteroidales</taxon>
        <taxon>Porphyromonadaceae</taxon>
        <taxon>Porphyromonas</taxon>
    </lineage>
</organism>
<dbReference type="Proteomes" id="UP001628220">
    <property type="component" value="Unassembled WGS sequence"/>
</dbReference>